<dbReference type="PANTHER" id="PTHR18881">
    <property type="entry name" value="POLYAMINE-MODULATED FACTOR 1-BINDING PROTEIN 1-RELATED"/>
    <property type="match status" value="1"/>
</dbReference>
<dbReference type="SUPFAM" id="SSF57997">
    <property type="entry name" value="Tropomyosin"/>
    <property type="match status" value="2"/>
</dbReference>
<feature type="coiled-coil region" evidence="1">
    <location>
        <begin position="745"/>
        <end position="965"/>
    </location>
</feature>
<dbReference type="Proteomes" id="UP001230051">
    <property type="component" value="Unassembled WGS sequence"/>
</dbReference>
<sequence length="2134" mass="249002">MASTSKELILGEFQLPDCTRDDESVQVSSSRSQCLSLADRESNNFQGPVTHNMKLLLNEFKGLYEEKLRRLEVESGDENNEEVLRMKVRILHSYVNDLSDQNQVLVQTVEDLEKEANEKVLYLDAKLLRGKQTLNNYKTIISEKEKVATGLAKTKESLQHEISVLSSKWECTEKAAECLRSENLDMKIDIATLIGAMQQGRIMQKLDFSSLTLRTVPFEYVVGPTDCHSQIPKPEAILNKHIDNLKSQLDARDRAMQGLKDELEKALYERDKSMDEASERNDALSMLQNKLQALQKSELAKVGQIADKDIIITKLRTELQFAQHDGNAIQNELSFQQKKVSELHKAIEKLKEEMAEKDADNTVFFKSSKILEKKSVMLTTELQKRGDELQRQQKEILSLQQKKDGLFAEFQTQERRIFQLQESLQSRDVEAEHWKAQIAQLQSELEATRNLYKQATRQLEDLKLTAQQQGQSSKDNQNVLTAEAAHWHDAFVALKSDFIELEKKHLQALAQISYKEEAKKKLNAEFMKTTAKLDDTKHELEGVQAELVEASCERDAVQIEVQTKVAMVTKSLTEECARKIQEQQLKLRQINEDLTGCKERYTSAKEEISALDQAIVDKNEELQQLQLKYQESLEDNGRLQTRLEALTVTAQSEQEVLNNEICCTEDIIHKLRMQQFEYDEKMTLAEGKIHQQEQMLVELQKKYLVAVDDVEKKDQLICYLEKQLEQTQLSDKEAILEVNERGETIRHLQLDMNSLKATQDSLKRTVALKEHLNNELYQQCDNMKQMLEEMQYKLKNSEEQVNTLGLEVGLLKSTLQEKTEKSQQLEDQILKQQEALSRASETLKDTRKAAGNKIHKKENKLGILQKELLEAQNQYTACYNELLHRENLMQKLKDETMQLTDQIKAQSQDINKLNNEKKKLEMELAVVMEKHRTAQQEVNNRDQIILQLKTNLKTMEEKYLGSQEELGLHETEVTRLNQKLKCLQSDVRELWYKCSEQEDRMNQAEKENQQLQHENNIYAEQIQNHIKTIGQLNSDLDVSKQSHTTDLERWNQKTSLLQKQLDLANEEQQEAHSKVHEYKTLVAKLKEQLDKTEQLFTEAIEKAEQYEESLKKQNLEIAHLRQYVEDLQKKVDASNNLTKACESTADLFKQKYQTCMEKVQELEAHIQSLDEEIQNCNNQIHGVNETVHNLKAEILSLQHRYDEKCNQMENSEEAIDQLTEELQTAQENVKNSNDRVCDCERLIQELKDEVEHLHKEISDQENTILRLQSDLTLYQSSHGHSNEEFEAQRSHIEHLQKELDSVRKQCHEKTEECERTMPQLKAELVRATELQKKYALEIEKLERTLQSLHLDVAASHQDHKLAIVRLEQEIEQLESDLAEARNACSQKDQAIRKRDDLLKKSESDLLQASESIKGKVSEIEHLNSVVKNVKADIQGIQKDKRQKEQENMTLKTEIQQLNQELQEVHKQYRETAQELAILDEKFLLMESSLKATQEQLTERVAETVRHEQLSRKLQTELKTMKERVSTAEEEVTEYKQMVETLKMDLNTIKKNHQQTLQETMKYQQTSHKMEVENTSARDQARTLKQQLQQQEELVRCLREELDQEQNRYQDQQRQLNRLKLHFTEMETEVEQLRIKQKNDTHTVNHYEETLAKQRAELKEAIESYKMCNRNLMAAEQNIHALKLEISLIKGSHKEDEDKLNDNLKLVAILNTNLTNTQQENEKLKEDIFACEMKMKHLNSEVKKVNELHKQTEVEVQNSDEQMSALTKQLYQMQRMCQENIKELANKEEQLVILKTEVASLQEKFRCKVEEAENLRNGQLILKQKWDASKTELETVHQALEASRMDNSHLRQESELVVANVNRWIKEQKIASDNLGAKIKEQTKLLAIVSAEKDHLQETKEALESELKNLKAEMEENKVEKERLKTQQNHSVNQQVLLNQLRDRLELQEHEQESLMAQKLSTIEEMHSRLKVNIESIHLLNQQLNTLSKENLHQRKQLEKEQAKRKQLELQLKTCNQISFSPRAPLETRQEQKHHLSQFEPPHQEARSSDPDAISHLYPVLEKEPFRTSERERTETLTRRDLEEPWIRDSLDKSYWIQRVGELSAQLQESTEYWSEKMNELTMEIEQAHAGSPKK</sequence>
<gene>
    <name evidence="3" type="ORF">AOXY_G5449</name>
</gene>
<feature type="coiled-coil region" evidence="1">
    <location>
        <begin position="1419"/>
        <end position="1481"/>
    </location>
</feature>
<reference evidence="3" key="1">
    <citation type="submission" date="2022-02" db="EMBL/GenBank/DDBJ databases">
        <title>Atlantic sturgeon de novo genome assembly.</title>
        <authorList>
            <person name="Stock M."/>
            <person name="Klopp C."/>
            <person name="Guiguen Y."/>
            <person name="Cabau C."/>
            <person name="Parinello H."/>
            <person name="Santidrian Yebra-Pimentel E."/>
            <person name="Kuhl H."/>
            <person name="Dirks R.P."/>
            <person name="Guessner J."/>
            <person name="Wuertz S."/>
            <person name="Du K."/>
            <person name="Schartl M."/>
        </authorList>
    </citation>
    <scope>NUCLEOTIDE SEQUENCE</scope>
    <source>
        <strain evidence="3">STURGEONOMICS-FGT-2020</strain>
        <tissue evidence="3">Whole blood</tissue>
    </source>
</reference>
<feature type="coiled-coil region" evidence="1">
    <location>
        <begin position="994"/>
        <end position="1390"/>
    </location>
</feature>
<evidence type="ECO:0000313" key="3">
    <source>
        <dbReference type="EMBL" id="KAK1172785.1"/>
    </source>
</evidence>
<organism evidence="3 4">
    <name type="scientific">Acipenser oxyrinchus oxyrinchus</name>
    <dbReference type="NCBI Taxonomy" id="40147"/>
    <lineage>
        <taxon>Eukaryota</taxon>
        <taxon>Metazoa</taxon>
        <taxon>Chordata</taxon>
        <taxon>Craniata</taxon>
        <taxon>Vertebrata</taxon>
        <taxon>Euteleostomi</taxon>
        <taxon>Actinopterygii</taxon>
        <taxon>Chondrostei</taxon>
        <taxon>Acipenseriformes</taxon>
        <taxon>Acipenseridae</taxon>
        <taxon>Acipenser</taxon>
    </lineage>
</organism>
<feature type="coiled-coil region" evidence="1">
    <location>
        <begin position="242"/>
        <end position="276"/>
    </location>
</feature>
<evidence type="ECO:0000256" key="1">
    <source>
        <dbReference type="SAM" id="Coils"/>
    </source>
</evidence>
<protein>
    <submittedName>
        <fullName evidence="3">Early endosome antigen 1-like</fullName>
    </submittedName>
</protein>
<comment type="caution">
    <text evidence="3">The sequence shown here is derived from an EMBL/GenBank/DDBJ whole genome shotgun (WGS) entry which is preliminary data.</text>
</comment>
<dbReference type="Gene3D" id="1.10.287.1490">
    <property type="match status" value="2"/>
</dbReference>
<proteinExistence type="predicted"/>
<evidence type="ECO:0000256" key="2">
    <source>
        <dbReference type="SAM" id="MobiDB-lite"/>
    </source>
</evidence>
<feature type="coiled-coil region" evidence="1">
    <location>
        <begin position="333"/>
        <end position="472"/>
    </location>
</feature>
<evidence type="ECO:0000313" key="4">
    <source>
        <dbReference type="Proteomes" id="UP001230051"/>
    </source>
</evidence>
<dbReference type="EMBL" id="JAGXEW010000004">
    <property type="protein sequence ID" value="KAK1172785.1"/>
    <property type="molecule type" value="Genomic_DNA"/>
</dbReference>
<feature type="region of interest" description="Disordered" evidence="2">
    <location>
        <begin position="2021"/>
        <end position="2049"/>
    </location>
</feature>
<feature type="coiled-coil region" evidence="1">
    <location>
        <begin position="1510"/>
        <end position="1803"/>
    </location>
</feature>
<dbReference type="PANTHER" id="PTHR18881:SF3">
    <property type="entry name" value="POLYAMINE-MODULATED FACTOR 1-BINDING PROTEIN 1"/>
    <property type="match status" value="1"/>
</dbReference>
<feature type="coiled-coil region" evidence="1">
    <location>
        <begin position="1885"/>
        <end position="2017"/>
    </location>
</feature>
<keyword evidence="4" id="KW-1185">Reference proteome</keyword>
<accession>A0AAD8GE70</accession>
<dbReference type="GO" id="GO:0007283">
    <property type="term" value="P:spermatogenesis"/>
    <property type="evidence" value="ECO:0007669"/>
    <property type="project" value="TreeGrafter"/>
</dbReference>
<name>A0AAD8GE70_ACIOX</name>
<feature type="coiled-coil region" evidence="1">
    <location>
        <begin position="519"/>
        <end position="642"/>
    </location>
</feature>
<keyword evidence="1" id="KW-0175">Coiled coil</keyword>
<dbReference type="InterPro" id="IPR037391">
    <property type="entry name" value="PMF1-bd"/>
</dbReference>